<dbReference type="Proteomes" id="UP001301797">
    <property type="component" value="Chromosome"/>
</dbReference>
<feature type="transmembrane region" description="Helical" evidence="1">
    <location>
        <begin position="157"/>
        <end position="181"/>
    </location>
</feature>
<dbReference type="InterPro" id="IPR052712">
    <property type="entry name" value="Acid_resist_chaperone_HdeD"/>
</dbReference>
<evidence type="ECO:0000313" key="3">
    <source>
        <dbReference type="Proteomes" id="UP001301797"/>
    </source>
</evidence>
<dbReference type="PANTHER" id="PTHR34989">
    <property type="entry name" value="PROTEIN HDED"/>
    <property type="match status" value="1"/>
</dbReference>
<feature type="transmembrane region" description="Helical" evidence="1">
    <location>
        <begin position="43"/>
        <end position="61"/>
    </location>
</feature>
<dbReference type="EMBL" id="CP043875">
    <property type="protein sequence ID" value="WOF15747.1"/>
    <property type="molecule type" value="Genomic_DNA"/>
</dbReference>
<dbReference type="KEGG" id="mefw:F1737_03095"/>
<keyword evidence="1" id="KW-0472">Membrane</keyword>
<dbReference type="RefSeq" id="WP_317137321.1">
    <property type="nucleotide sequence ID" value="NZ_CP043875.1"/>
</dbReference>
<evidence type="ECO:0008006" key="4">
    <source>
        <dbReference type="Google" id="ProtNLM"/>
    </source>
</evidence>
<dbReference type="GeneID" id="85229122"/>
<feature type="transmembrane region" description="Helical" evidence="1">
    <location>
        <begin position="16"/>
        <end position="37"/>
    </location>
</feature>
<keyword evidence="1" id="KW-1133">Transmembrane helix</keyword>
<feature type="transmembrane region" description="Helical" evidence="1">
    <location>
        <begin position="97"/>
        <end position="120"/>
    </location>
</feature>
<keyword evidence="1" id="KW-0812">Transmembrane</keyword>
<dbReference type="Pfam" id="PF03729">
    <property type="entry name" value="DUF308"/>
    <property type="match status" value="2"/>
</dbReference>
<accession>A0AA97FBB2</accession>
<organism evidence="2 3">
    <name type="scientific">Methanochimaera problematica</name>
    <dbReference type="NCBI Taxonomy" id="2609417"/>
    <lineage>
        <taxon>Archaea</taxon>
        <taxon>Methanobacteriati</taxon>
        <taxon>Methanobacteriota</taxon>
        <taxon>Stenosarchaea group</taxon>
        <taxon>Methanomicrobia</taxon>
        <taxon>Methanomicrobiales</taxon>
        <taxon>Methanomicrobiaceae</taxon>
        <taxon>Methanochimaera</taxon>
    </lineage>
</organism>
<feature type="transmembrane region" description="Helical" evidence="1">
    <location>
        <begin position="73"/>
        <end position="91"/>
    </location>
</feature>
<feature type="transmembrane region" description="Helical" evidence="1">
    <location>
        <begin position="132"/>
        <end position="151"/>
    </location>
</feature>
<evidence type="ECO:0000256" key="1">
    <source>
        <dbReference type="SAM" id="Phobius"/>
    </source>
</evidence>
<proteinExistence type="predicted"/>
<keyword evidence="3" id="KW-1185">Reference proteome</keyword>
<gene>
    <name evidence="2" type="ORF">F1737_03095</name>
</gene>
<evidence type="ECO:0000313" key="2">
    <source>
        <dbReference type="EMBL" id="WOF15747.1"/>
    </source>
</evidence>
<sequence>MDEVIVMEGDFTPINWWVFLLQGLISIIFGGIALIWAPIVVDVFAYFIGALIILYSISTIVKGIANKDNTKSKILLVILGIAGVLIGILSVMNIGIIWLTFAVLIAMWAFITGFGDLWLGLTAETESGIYRILLVLAGIIAIILGILMVIFPLLGTILIVQVIGAFIIAMGIVSIITGFFVQGKLEA</sequence>
<protein>
    <recommendedName>
        <fullName evidence="4">DUF308 domain-containing protein</fullName>
    </recommendedName>
</protein>
<dbReference type="InterPro" id="IPR005325">
    <property type="entry name" value="DUF308_memb"/>
</dbReference>
<reference evidence="2 3" key="1">
    <citation type="submission" date="2019-09" db="EMBL/GenBank/DDBJ databases">
        <title>The complete genome of Methanoplanus sp. FWC-SCC4.</title>
        <authorList>
            <person name="Chen S.-C."/>
            <person name="Zhou Y.-Z."/>
            <person name="Lai M.-C."/>
        </authorList>
    </citation>
    <scope>NUCLEOTIDE SEQUENCE [LARGE SCALE GENOMIC DNA]</scope>
    <source>
        <strain evidence="2 3">FWC-SCC4</strain>
    </source>
</reference>
<dbReference type="GO" id="GO:0005886">
    <property type="term" value="C:plasma membrane"/>
    <property type="evidence" value="ECO:0007669"/>
    <property type="project" value="TreeGrafter"/>
</dbReference>
<dbReference type="AlphaFoldDB" id="A0AA97FBB2"/>
<name>A0AA97FBB2_9EURY</name>
<dbReference type="PANTHER" id="PTHR34989:SF1">
    <property type="entry name" value="PROTEIN HDED"/>
    <property type="match status" value="1"/>
</dbReference>